<evidence type="ECO:0000313" key="1">
    <source>
        <dbReference type="EMBL" id="KAI0041168.1"/>
    </source>
</evidence>
<name>A0ACB8RC67_9AGAM</name>
<feature type="non-terminal residue" evidence="1">
    <location>
        <position position="109"/>
    </location>
</feature>
<accession>A0ACB8RC67</accession>
<reference evidence="1" key="2">
    <citation type="journal article" date="2022" name="New Phytol.">
        <title>Evolutionary transition to the ectomycorrhizal habit in the genomes of a hyperdiverse lineage of mushroom-forming fungi.</title>
        <authorList>
            <person name="Looney B."/>
            <person name="Miyauchi S."/>
            <person name="Morin E."/>
            <person name="Drula E."/>
            <person name="Courty P.E."/>
            <person name="Kohler A."/>
            <person name="Kuo A."/>
            <person name="LaButti K."/>
            <person name="Pangilinan J."/>
            <person name="Lipzen A."/>
            <person name="Riley R."/>
            <person name="Andreopoulos W."/>
            <person name="He G."/>
            <person name="Johnson J."/>
            <person name="Nolan M."/>
            <person name="Tritt A."/>
            <person name="Barry K.W."/>
            <person name="Grigoriev I.V."/>
            <person name="Nagy L.G."/>
            <person name="Hibbett D."/>
            <person name="Henrissat B."/>
            <person name="Matheny P.B."/>
            <person name="Labbe J."/>
            <person name="Martin F.M."/>
        </authorList>
    </citation>
    <scope>NUCLEOTIDE SEQUENCE</scope>
    <source>
        <strain evidence="1">FP105234-sp</strain>
    </source>
</reference>
<sequence length="109" mass="12842">MDAEDLAIQRALHVMRSRRNTLIPIHRLPPEILTRIFMLCAEHSRDVWQKTIGIQRTTIGWIAITYVCRRWRQLALGFAGLWTMVTFTLGERWAEEMLKRSQARPIVVK</sequence>
<organism evidence="1 2">
    <name type="scientific">Auriscalpium vulgare</name>
    <dbReference type="NCBI Taxonomy" id="40419"/>
    <lineage>
        <taxon>Eukaryota</taxon>
        <taxon>Fungi</taxon>
        <taxon>Dikarya</taxon>
        <taxon>Basidiomycota</taxon>
        <taxon>Agaricomycotina</taxon>
        <taxon>Agaricomycetes</taxon>
        <taxon>Russulales</taxon>
        <taxon>Auriscalpiaceae</taxon>
        <taxon>Auriscalpium</taxon>
    </lineage>
</organism>
<comment type="caution">
    <text evidence="1">The sequence shown here is derived from an EMBL/GenBank/DDBJ whole genome shotgun (WGS) entry which is preliminary data.</text>
</comment>
<reference evidence="1" key="1">
    <citation type="submission" date="2021-02" db="EMBL/GenBank/DDBJ databases">
        <authorList>
            <consortium name="DOE Joint Genome Institute"/>
            <person name="Ahrendt S."/>
            <person name="Looney B.P."/>
            <person name="Miyauchi S."/>
            <person name="Morin E."/>
            <person name="Drula E."/>
            <person name="Courty P.E."/>
            <person name="Chicoki N."/>
            <person name="Fauchery L."/>
            <person name="Kohler A."/>
            <person name="Kuo A."/>
            <person name="Labutti K."/>
            <person name="Pangilinan J."/>
            <person name="Lipzen A."/>
            <person name="Riley R."/>
            <person name="Andreopoulos W."/>
            <person name="He G."/>
            <person name="Johnson J."/>
            <person name="Barry K.W."/>
            <person name="Grigoriev I.V."/>
            <person name="Nagy L."/>
            <person name="Hibbett D."/>
            <person name="Henrissat B."/>
            <person name="Matheny P.B."/>
            <person name="Labbe J."/>
            <person name="Martin F."/>
        </authorList>
    </citation>
    <scope>NUCLEOTIDE SEQUENCE</scope>
    <source>
        <strain evidence="1">FP105234-sp</strain>
    </source>
</reference>
<dbReference type="Proteomes" id="UP000814033">
    <property type="component" value="Unassembled WGS sequence"/>
</dbReference>
<proteinExistence type="predicted"/>
<evidence type="ECO:0000313" key="2">
    <source>
        <dbReference type="Proteomes" id="UP000814033"/>
    </source>
</evidence>
<gene>
    <name evidence="1" type="ORF">FA95DRAFT_1477476</name>
</gene>
<protein>
    <submittedName>
        <fullName evidence="1">Uncharacterized protein</fullName>
    </submittedName>
</protein>
<dbReference type="EMBL" id="MU276140">
    <property type="protein sequence ID" value="KAI0041168.1"/>
    <property type="molecule type" value="Genomic_DNA"/>
</dbReference>
<keyword evidence="2" id="KW-1185">Reference proteome</keyword>